<comment type="caution">
    <text evidence="2">The sequence shown here is derived from an EMBL/GenBank/DDBJ whole genome shotgun (WGS) entry which is preliminary data.</text>
</comment>
<proteinExistence type="predicted"/>
<evidence type="ECO:0000313" key="3">
    <source>
        <dbReference type="Proteomes" id="UP000184267"/>
    </source>
</evidence>
<feature type="compositionally biased region" description="Low complexity" evidence="1">
    <location>
        <begin position="149"/>
        <end position="163"/>
    </location>
</feature>
<evidence type="ECO:0000313" key="2">
    <source>
        <dbReference type="EMBL" id="OJT06468.1"/>
    </source>
</evidence>
<sequence>MSCNTVAGPSNAIFAASSVPGDVRSEETLVAVDSGRAHSQDEEAQLLELEEQFLNFDECAEENVPPSTHNSCCAQHTDGQANTSSANGVPLLDTQTAVVPGSYASLPLNASQMTEAPYSSLPPTPFVPYIPQELGPSYFWAALSHEHAASSASTSTSMTTSSTGGQKRGRVDDQEDAEDEAPASKRTRGSEEHLEEEGNLRAEVPEAEEVASADDESVQTEELQDEEAAAVEAGEVQGAEDQEPVPRAKRPRRTNTTMLKTTCRLPKSRCPVENCARGTFDSYDHDANKAHLAAHLGATAVIPCLWPDCEETRSSPRLMFKHITEGHIGLPYVCPLFRRGCKWVSTKSQWQAQHVRRGCLFRPGAPPAPVIVP</sequence>
<dbReference type="Proteomes" id="UP000184267">
    <property type="component" value="Unassembled WGS sequence"/>
</dbReference>
<feature type="compositionally biased region" description="Basic and acidic residues" evidence="1">
    <location>
        <begin position="188"/>
        <end position="204"/>
    </location>
</feature>
<name>A0A1M2VFY6_TRAPU</name>
<dbReference type="AlphaFoldDB" id="A0A1M2VFY6"/>
<evidence type="ECO:0000256" key="1">
    <source>
        <dbReference type="SAM" id="MobiDB-lite"/>
    </source>
</evidence>
<protein>
    <submittedName>
        <fullName evidence="2">Uncharacterized protein</fullName>
    </submittedName>
</protein>
<accession>A0A1M2VFY6</accession>
<organism evidence="2 3">
    <name type="scientific">Trametes pubescens</name>
    <name type="common">White-rot fungus</name>
    <dbReference type="NCBI Taxonomy" id="154538"/>
    <lineage>
        <taxon>Eukaryota</taxon>
        <taxon>Fungi</taxon>
        <taxon>Dikarya</taxon>
        <taxon>Basidiomycota</taxon>
        <taxon>Agaricomycotina</taxon>
        <taxon>Agaricomycetes</taxon>
        <taxon>Polyporales</taxon>
        <taxon>Polyporaceae</taxon>
        <taxon>Trametes</taxon>
    </lineage>
</organism>
<gene>
    <name evidence="2" type="ORF">TRAPUB_2680</name>
</gene>
<feature type="region of interest" description="Disordered" evidence="1">
    <location>
        <begin position="149"/>
        <end position="227"/>
    </location>
</feature>
<reference evidence="2 3" key="1">
    <citation type="submission" date="2016-10" db="EMBL/GenBank/DDBJ databases">
        <title>Genome sequence of the basidiomycete white-rot fungus Trametes pubescens.</title>
        <authorList>
            <person name="Makela M.R."/>
            <person name="Granchi Z."/>
            <person name="Peng M."/>
            <person name="De Vries R.P."/>
            <person name="Grigoriev I."/>
            <person name="Riley R."/>
            <person name="Hilden K."/>
        </authorList>
    </citation>
    <scope>NUCLEOTIDE SEQUENCE [LARGE SCALE GENOMIC DNA]</scope>
    <source>
        <strain evidence="2 3">FBCC735</strain>
    </source>
</reference>
<feature type="compositionally biased region" description="Acidic residues" evidence="1">
    <location>
        <begin position="205"/>
        <end position="227"/>
    </location>
</feature>
<keyword evidence="3" id="KW-1185">Reference proteome</keyword>
<dbReference type="EMBL" id="MNAD01001308">
    <property type="protein sequence ID" value="OJT06468.1"/>
    <property type="molecule type" value="Genomic_DNA"/>
</dbReference>